<feature type="non-terminal residue" evidence="1">
    <location>
        <position position="1"/>
    </location>
</feature>
<sequence length="63" mass="7130">EKLKVSLFPELSVIDSRPYNQYVSPNSIHKEESLTPHQSTPLSVIDFDEELLTQCLRNQSGNG</sequence>
<protein>
    <submittedName>
        <fullName evidence="1">Uncharacterized protein</fullName>
    </submittedName>
</protein>
<evidence type="ECO:0000313" key="1">
    <source>
        <dbReference type="EMBL" id="SVB02946.1"/>
    </source>
</evidence>
<proteinExistence type="predicted"/>
<dbReference type="AlphaFoldDB" id="A0A382ANA4"/>
<accession>A0A382ANA4</accession>
<reference evidence="1" key="1">
    <citation type="submission" date="2018-05" db="EMBL/GenBank/DDBJ databases">
        <authorList>
            <person name="Lanie J.A."/>
            <person name="Ng W.-L."/>
            <person name="Kazmierczak K.M."/>
            <person name="Andrzejewski T.M."/>
            <person name="Davidsen T.M."/>
            <person name="Wayne K.J."/>
            <person name="Tettelin H."/>
            <person name="Glass J.I."/>
            <person name="Rusch D."/>
            <person name="Podicherti R."/>
            <person name="Tsui H.-C.T."/>
            <person name="Winkler M.E."/>
        </authorList>
    </citation>
    <scope>NUCLEOTIDE SEQUENCE</scope>
</reference>
<gene>
    <name evidence="1" type="ORF">METZ01_LOCUS155800</name>
</gene>
<dbReference type="EMBL" id="UINC01026105">
    <property type="protein sequence ID" value="SVB02946.1"/>
    <property type="molecule type" value="Genomic_DNA"/>
</dbReference>
<name>A0A382ANA4_9ZZZZ</name>
<organism evidence="1">
    <name type="scientific">marine metagenome</name>
    <dbReference type="NCBI Taxonomy" id="408172"/>
    <lineage>
        <taxon>unclassified sequences</taxon>
        <taxon>metagenomes</taxon>
        <taxon>ecological metagenomes</taxon>
    </lineage>
</organism>